<protein>
    <submittedName>
        <fullName evidence="3">Uncharacterized protein</fullName>
    </submittedName>
</protein>
<evidence type="ECO:0000313" key="4">
    <source>
        <dbReference type="Proteomes" id="UP001642360"/>
    </source>
</evidence>
<evidence type="ECO:0000256" key="1">
    <source>
        <dbReference type="SAM" id="MobiDB-lite"/>
    </source>
</evidence>
<keyword evidence="2" id="KW-0812">Transmembrane</keyword>
<evidence type="ECO:0000256" key="2">
    <source>
        <dbReference type="SAM" id="Phobius"/>
    </source>
</evidence>
<feature type="region of interest" description="Disordered" evidence="1">
    <location>
        <begin position="149"/>
        <end position="171"/>
    </location>
</feature>
<keyword evidence="2" id="KW-1133">Transmembrane helix</keyword>
<reference evidence="3 4" key="1">
    <citation type="submission" date="2024-02" db="EMBL/GenBank/DDBJ databases">
        <authorList>
            <person name="Vignale AGUSTIN F."/>
            <person name="Sosa J E."/>
            <person name="Modenutti C."/>
        </authorList>
    </citation>
    <scope>NUCLEOTIDE SEQUENCE [LARGE SCALE GENOMIC DNA]</scope>
</reference>
<accession>A0ABC8T0K5</accession>
<feature type="transmembrane region" description="Helical" evidence="2">
    <location>
        <begin position="92"/>
        <end position="117"/>
    </location>
</feature>
<keyword evidence="4" id="KW-1185">Reference proteome</keyword>
<evidence type="ECO:0000313" key="3">
    <source>
        <dbReference type="EMBL" id="CAK9161625.1"/>
    </source>
</evidence>
<feature type="region of interest" description="Disordered" evidence="1">
    <location>
        <begin position="1"/>
        <end position="21"/>
    </location>
</feature>
<organism evidence="3 4">
    <name type="scientific">Ilex paraguariensis</name>
    <name type="common">yerba mate</name>
    <dbReference type="NCBI Taxonomy" id="185542"/>
    <lineage>
        <taxon>Eukaryota</taxon>
        <taxon>Viridiplantae</taxon>
        <taxon>Streptophyta</taxon>
        <taxon>Embryophyta</taxon>
        <taxon>Tracheophyta</taxon>
        <taxon>Spermatophyta</taxon>
        <taxon>Magnoliopsida</taxon>
        <taxon>eudicotyledons</taxon>
        <taxon>Gunneridae</taxon>
        <taxon>Pentapetalae</taxon>
        <taxon>asterids</taxon>
        <taxon>campanulids</taxon>
        <taxon>Aquifoliales</taxon>
        <taxon>Aquifoliaceae</taxon>
        <taxon>Ilex</taxon>
    </lineage>
</organism>
<dbReference type="EMBL" id="CAUOFW020003713">
    <property type="protein sequence ID" value="CAK9161625.1"/>
    <property type="molecule type" value="Genomic_DNA"/>
</dbReference>
<comment type="caution">
    <text evidence="3">The sequence shown here is derived from an EMBL/GenBank/DDBJ whole genome shotgun (WGS) entry which is preliminary data.</text>
</comment>
<name>A0ABC8T0K5_9AQUA</name>
<proteinExistence type="predicted"/>
<dbReference type="AlphaFoldDB" id="A0ABC8T0K5"/>
<dbReference type="Proteomes" id="UP001642360">
    <property type="component" value="Unassembled WGS sequence"/>
</dbReference>
<feature type="compositionally biased region" description="Basic and acidic residues" evidence="1">
    <location>
        <begin position="12"/>
        <end position="21"/>
    </location>
</feature>
<keyword evidence="2" id="KW-0472">Membrane</keyword>
<sequence>MPKNVGPTISGKFRDRDRDSRLPLPPLLTPRCSMTLHRPINLLRRLRSWLAAQRLPARTGLFVFWNLEGLFNQHDNTAATSDVNRTAWTVPLFYIGKILIVGITFQKILAVGLVLGMGRWRSEYLSKSIDLIHPRGFGEILKYRKDDEIESRKRGQGREKRESEDREKRRS</sequence>
<gene>
    <name evidence="3" type="ORF">ILEXP_LOCUS30436</name>
</gene>